<feature type="coiled-coil region" evidence="1">
    <location>
        <begin position="501"/>
        <end position="532"/>
    </location>
</feature>
<keyword evidence="1" id="KW-0175">Coiled coil</keyword>
<feature type="coiled-coil region" evidence="1">
    <location>
        <begin position="2334"/>
        <end position="2382"/>
    </location>
</feature>
<feature type="compositionally biased region" description="Polar residues" evidence="2">
    <location>
        <begin position="1164"/>
        <end position="1178"/>
    </location>
</feature>
<dbReference type="GO" id="GO:0045505">
    <property type="term" value="F:dynein intermediate chain binding"/>
    <property type="evidence" value="ECO:0007669"/>
    <property type="project" value="InterPro"/>
</dbReference>
<accession>E4X3R7</accession>
<feature type="domain" description="Dynein heavy chain coiled coil stalk" evidence="3">
    <location>
        <begin position="2200"/>
        <end position="2366"/>
    </location>
</feature>
<dbReference type="InterPro" id="IPR026983">
    <property type="entry name" value="DHC"/>
</dbReference>
<dbReference type="GO" id="GO:0007018">
    <property type="term" value="P:microtubule-based movement"/>
    <property type="evidence" value="ECO:0007669"/>
    <property type="project" value="InterPro"/>
</dbReference>
<reference evidence="4" key="1">
    <citation type="journal article" date="2010" name="Science">
        <title>Plasticity of animal genome architecture unmasked by rapid evolution of a pelagic tunicate.</title>
        <authorList>
            <person name="Denoeud F."/>
            <person name="Henriet S."/>
            <person name="Mungpakdee S."/>
            <person name="Aury J.M."/>
            <person name="Da Silva C."/>
            <person name="Brinkmann H."/>
            <person name="Mikhaleva J."/>
            <person name="Olsen L.C."/>
            <person name="Jubin C."/>
            <person name="Canestro C."/>
            <person name="Bouquet J.M."/>
            <person name="Danks G."/>
            <person name="Poulain J."/>
            <person name="Campsteijn C."/>
            <person name="Adamski M."/>
            <person name="Cross I."/>
            <person name="Yadetie F."/>
            <person name="Muffato M."/>
            <person name="Louis A."/>
            <person name="Butcher S."/>
            <person name="Tsagkogeorga G."/>
            <person name="Konrad A."/>
            <person name="Singh S."/>
            <person name="Jensen M.F."/>
            <person name="Cong E.H."/>
            <person name="Eikeseth-Otteraa H."/>
            <person name="Noel B."/>
            <person name="Anthouard V."/>
            <person name="Porcel B.M."/>
            <person name="Kachouri-Lafond R."/>
            <person name="Nishino A."/>
            <person name="Ugolini M."/>
            <person name="Chourrout P."/>
            <person name="Nishida H."/>
            <person name="Aasland R."/>
            <person name="Huzurbazar S."/>
            <person name="Westhof E."/>
            <person name="Delsuc F."/>
            <person name="Lehrach H."/>
            <person name="Reinhardt R."/>
            <person name="Weissenbach J."/>
            <person name="Roy S.W."/>
            <person name="Artiguenave F."/>
            <person name="Postlethwait J.H."/>
            <person name="Manak J.R."/>
            <person name="Thompson E.M."/>
            <person name="Jaillon O."/>
            <person name="Du Pasquier L."/>
            <person name="Boudinot P."/>
            <person name="Liberles D.A."/>
            <person name="Volff J.N."/>
            <person name="Philippe H."/>
            <person name="Lenhard B."/>
            <person name="Roest Crollius H."/>
            <person name="Wincker P."/>
            <person name="Chourrout D."/>
        </authorList>
    </citation>
    <scope>NUCLEOTIDE SEQUENCE [LARGE SCALE GENOMIC DNA]</scope>
</reference>
<name>E4X3R7_OIKDI</name>
<protein>
    <recommendedName>
        <fullName evidence="3">Dynein heavy chain coiled coil stalk domain-containing protein</fullName>
    </recommendedName>
</protein>
<proteinExistence type="predicted"/>
<dbReference type="Pfam" id="PF12777">
    <property type="entry name" value="MT"/>
    <property type="match status" value="1"/>
</dbReference>
<dbReference type="GO" id="GO:0051959">
    <property type="term" value="F:dynein light intermediate chain binding"/>
    <property type="evidence" value="ECO:0007669"/>
    <property type="project" value="InterPro"/>
</dbReference>
<evidence type="ECO:0000313" key="4">
    <source>
        <dbReference type="EMBL" id="CBY23705.1"/>
    </source>
</evidence>
<dbReference type="OrthoDB" id="424310at2759"/>
<evidence type="ECO:0000256" key="1">
    <source>
        <dbReference type="SAM" id="Coils"/>
    </source>
</evidence>
<sequence length="2513" mass="291380">MVAMICSTALTRINRLVLEAQETVQKLDRAPRNKQESWHKLRKNLQVAQATLLRFERALKNHSKLVEHTKLRLQSALVEARRKQLMQIWNTINQEHLAIVSLQQSENGAELVPQIGKWEEIFRVHVSDMIPIFGLALQRAQAMDYAVTSSSPSTLSILKSFESTLPNIGADGASDALIAQIIAKIHKCFGELQEFVVEKIPQHHLAARYLWNFDLEHFVENVFKNADGPAFLKQHFEDFQKWDSGLDGNNHIFGMAILSTEGFCNGMKSKIKSMRARIVSAIEFQMRNNISEFSSLAERLAEEFAKTKNYEKIFEIANDIGKIVASRDQAVAKIKLLVEISGLIPEMNSELKLELEAIANLFSGIHKNVDDTVDGLRNPKQHVVDELKRRYIETQKKTKILLNNVMENLSKRPTLDTSDGFSRSQLRFFLERYHEASQLNEVNSNIIAGIEALGHKLPYESITPQTTFLTKQCYQIWSSVQSSHIKLESVKELKLAEQRKINDTYKQLQSLIEDVDDALQNLNEQLDEIQSFNPDVLFSQKEENAENEYNHIKKTPFIKEQIQPFMKIVKFWECVVALVVKIISSNFREKEWQQFMSVLKLEKPHKETKIVETQIIEKEQKICNRLLAASLRAKTLQIEMDEIKKSLDHDFIPVVLREVHQENEELYFDTQLEELVEQMHGYRRKANSWKVQLTWAEHLGDDDLDRLMCVEAHLIYDRICKISKKLEKIYDINNIAEAISTYKLPGFDAFLDEKKKLFKLFENQYASDVLMLSDEIGNLKLPPVEKILKKHFDEYELLKLIPQETMIQLIPLGLNKKVLRTISSVIFAEIADFKVREVCEEWKIEYVLLQDQTKLNFESLFSSKTQFFGSFFKKLETEIIKICKKNAQKAIFDLENDDKKLLDFEFWEKSSLPSMLLVLVFLKFSSETEINDDDLKKFQKQLSESNIQRLQNLAGAISQDPTEIKLAINKENEICVNDRQIDYWPTSTSVQCYVAGVCRLAKLADETDPLNTIRVTTIRSATCYAALRGLKLVVVKEYNPLLYTHNESYIYLDFELTNDEQNTIADIYLKNIASEQSRPMIFIREQKLNENIKLFVHRQKTCNNMKMGQIQKMTLIHKNLLSSQGLLETVTKLSSSLKLGYVHFPEFLERTASLRNLMEDQEGNVESSSGSDAGSTKNSIERRKAGYSRQINRMKDTEIAMALAFYLLTTSKEEKFDAISDKSKMNLISDAFPVMRVPLFERLFETTGNKFVEKIADLYSQDLMINTTQTKALNAFVHQVLIATSQRRIVEIEDTCVTEELLATLTDCLESGQEGLKRAGSASTKGSGSSTKSQKVTKVGNNLLPQEIQLEYTNDINQCLRDCVFRKPTWIITRDREFCDYERLPKNTCIILLVPVPDGITIPIFFWKAFYIQKLDYLDSTMKILYSNKLKFMQNSLKTLHKFDRYIEDVYKNEEIQNEGLFNCNNLAHWSSLNAVDRVVIVQKLFLFWAKSQGLLPEDGNRNNDEILERIARLSIFWSYALGLSPAHRSTFSEEFHEAIDEEQDDDLSRVYINAEGNFEEFDAKSRIEQNVPGYVLSVELLQGKWLLGVLVPTDQSKIKSNLQFNGPAGCGKSHLISYYDIDHPKPLQTRVIPGGAESFHERFKLFTPCQLIPDQLSKANSHRFIRSFSKPIISVAGPDQNAFEDSRTFLQYQVDFSPDIKDISFQFLYGRILWLAKNLNKRRTHEIPIEDITELIISWISTLLQRKYLNTTMLNWQRMAAVCLGEIMGFYYRESQEGGTFTIAKWDEWFKAILLDSLIDLTRMFSRTGNPALHYGGKYLQRLKTILATIETKEFKGNRISSFAKHARSIIWELKLRKEKEETLNIFFLTNSEVLEGHSTFEEIHPPHYIPTLHQLHLTEWMFMGSKISNHLILCSEHNYVGRKTAARSMAKLQKLRYFEITKDAFHDQIMAAIRLDEPLLIYANSTKLSKDTWSKVMTLVTTKDIFSVIDFEDVFIALDPTGYYKDMKKVKDTTLEKIQQRWFTQMVFVLAVEPSHLPDIKKHLPSSFRIKVDRWDVSDWMTTAHHLIQESGNIDDVCTIFAAYMTSVPVHFSPEYGSRLLKEYDELVKIKTQQIAIELEETKAVNASIQDAHEAFSSRTLGYSDDTKRLADLVKNLETLRKSSDDALDEYRSNFDKNLEIEQKFSHLQQIVNVLREETDLSSRVHPLFKKAQNVLKNLDIRDFEELRTYRKPPASVVLVVESICLLFNEEPTFETGTTLLHKDNFFLELEFFEKEKVTKQAFQKLRHRLERVNEREVANASKPALGLLHWLQAIVGFSTTYNEMLPVLKRLKKAESELNDVQKQLGESRVNLDRLNKIFESLEDECKEESKAMFDLKAKMRKEESELKHIKQFLDDLGPFYEKWKSRQRELIDAREKLNIQTIVSVLYLFIISRWDSDDREKQIRVLGEICHKYKITPEEFSSDESVNWLKIDNSKSWPSQNVKIVKKYLIREKDRLLHQKLERKSDKTD</sequence>
<dbReference type="GO" id="GO:0030286">
    <property type="term" value="C:dynein complex"/>
    <property type="evidence" value="ECO:0007669"/>
    <property type="project" value="InterPro"/>
</dbReference>
<evidence type="ECO:0000256" key="2">
    <source>
        <dbReference type="SAM" id="MobiDB-lite"/>
    </source>
</evidence>
<dbReference type="Gene3D" id="1.20.920.20">
    <property type="match status" value="1"/>
</dbReference>
<keyword evidence="5" id="KW-1185">Reference proteome</keyword>
<dbReference type="Proteomes" id="UP000001307">
    <property type="component" value="Unassembled WGS sequence"/>
</dbReference>
<organism evidence="4">
    <name type="scientific">Oikopleura dioica</name>
    <name type="common">Tunicate</name>
    <dbReference type="NCBI Taxonomy" id="34765"/>
    <lineage>
        <taxon>Eukaryota</taxon>
        <taxon>Metazoa</taxon>
        <taxon>Chordata</taxon>
        <taxon>Tunicata</taxon>
        <taxon>Appendicularia</taxon>
        <taxon>Copelata</taxon>
        <taxon>Oikopleuridae</taxon>
        <taxon>Oikopleura</taxon>
    </lineage>
</organism>
<dbReference type="PANTHER" id="PTHR45703">
    <property type="entry name" value="DYNEIN HEAVY CHAIN"/>
    <property type="match status" value="1"/>
</dbReference>
<feature type="region of interest" description="Disordered" evidence="2">
    <location>
        <begin position="1160"/>
        <end position="1184"/>
    </location>
</feature>
<dbReference type="InterPro" id="IPR024743">
    <property type="entry name" value="Dynein_HC_stalk"/>
</dbReference>
<gene>
    <name evidence="4" type="ORF">GSOID_T00001027001</name>
</gene>
<evidence type="ECO:0000313" key="5">
    <source>
        <dbReference type="Proteomes" id="UP000001307"/>
    </source>
</evidence>
<dbReference type="PANTHER" id="PTHR45703:SF36">
    <property type="entry name" value="DYNEIN HEAVY CHAIN, CYTOPLASMIC"/>
    <property type="match status" value="1"/>
</dbReference>
<evidence type="ECO:0000259" key="3">
    <source>
        <dbReference type="Pfam" id="PF12777"/>
    </source>
</evidence>
<dbReference type="EMBL" id="FN653024">
    <property type="protein sequence ID" value="CBY23705.1"/>
    <property type="molecule type" value="Genomic_DNA"/>
</dbReference>
<dbReference type="InParanoid" id="E4X3R7"/>